<comment type="caution">
    <text evidence="3">The sequence shown here is derived from an EMBL/GenBank/DDBJ whole genome shotgun (WGS) entry which is preliminary data.</text>
</comment>
<reference evidence="3" key="1">
    <citation type="journal article" date="2014" name="Int. J. Syst. Evol. Microbiol.">
        <title>Complete genome sequence of Corynebacterium casei LMG S-19264T (=DSM 44701T), isolated from a smear-ripened cheese.</title>
        <authorList>
            <consortium name="US DOE Joint Genome Institute (JGI-PGF)"/>
            <person name="Walter F."/>
            <person name="Albersmeier A."/>
            <person name="Kalinowski J."/>
            <person name="Ruckert C."/>
        </authorList>
    </citation>
    <scope>NUCLEOTIDE SEQUENCE</scope>
    <source>
        <strain evidence="3">CGMCC 1.12919</strain>
    </source>
</reference>
<gene>
    <name evidence="3" type="ORF">GCM10010994_38780</name>
</gene>
<name>A0A916UKW2_9HYPH</name>
<accession>A0A916UKW2</accession>
<organism evidence="3 4">
    <name type="scientific">Chelatococcus reniformis</name>
    <dbReference type="NCBI Taxonomy" id="1494448"/>
    <lineage>
        <taxon>Bacteria</taxon>
        <taxon>Pseudomonadati</taxon>
        <taxon>Pseudomonadota</taxon>
        <taxon>Alphaproteobacteria</taxon>
        <taxon>Hyphomicrobiales</taxon>
        <taxon>Chelatococcaceae</taxon>
        <taxon>Chelatococcus</taxon>
    </lineage>
</organism>
<dbReference type="EMBL" id="BMGG01000007">
    <property type="protein sequence ID" value="GGC76729.1"/>
    <property type="molecule type" value="Genomic_DNA"/>
</dbReference>
<dbReference type="AlphaFoldDB" id="A0A916UKW2"/>
<feature type="transmembrane region" description="Helical" evidence="2">
    <location>
        <begin position="83"/>
        <end position="105"/>
    </location>
</feature>
<keyword evidence="4" id="KW-1185">Reference proteome</keyword>
<reference evidence="3" key="2">
    <citation type="submission" date="2020-09" db="EMBL/GenBank/DDBJ databases">
        <authorList>
            <person name="Sun Q."/>
            <person name="Zhou Y."/>
        </authorList>
    </citation>
    <scope>NUCLEOTIDE SEQUENCE</scope>
    <source>
        <strain evidence="3">CGMCC 1.12919</strain>
    </source>
</reference>
<keyword evidence="2" id="KW-0472">Membrane</keyword>
<keyword evidence="2" id="KW-1133">Transmembrane helix</keyword>
<feature type="region of interest" description="Disordered" evidence="1">
    <location>
        <begin position="13"/>
        <end position="57"/>
    </location>
</feature>
<evidence type="ECO:0000256" key="2">
    <source>
        <dbReference type="SAM" id="Phobius"/>
    </source>
</evidence>
<evidence type="ECO:0000256" key="1">
    <source>
        <dbReference type="SAM" id="MobiDB-lite"/>
    </source>
</evidence>
<proteinExistence type="predicted"/>
<protein>
    <submittedName>
        <fullName evidence="3">Uncharacterized protein</fullName>
    </submittedName>
</protein>
<feature type="transmembrane region" description="Helical" evidence="2">
    <location>
        <begin position="58"/>
        <end position="77"/>
    </location>
</feature>
<evidence type="ECO:0000313" key="3">
    <source>
        <dbReference type="EMBL" id="GGC76729.1"/>
    </source>
</evidence>
<evidence type="ECO:0000313" key="4">
    <source>
        <dbReference type="Proteomes" id="UP000637002"/>
    </source>
</evidence>
<sequence length="120" mass="12100">MFRGATAARAARATDGGLANQASSGPRLATRPAAPQLGAMSASGPREMSASRPNESSVPTLCVGGIVLLAAFGGALLGGLEGAGAASFAALLVVGGGYSLLAWIFRWPGLQWHHLEFLIP</sequence>
<keyword evidence="2" id="KW-0812">Transmembrane</keyword>
<dbReference type="Proteomes" id="UP000637002">
    <property type="component" value="Unassembled WGS sequence"/>
</dbReference>